<name>A0ABQ9Z9J3_9CRUS</name>
<comment type="caution">
    <text evidence="2">The sequence shown here is derived from an EMBL/GenBank/DDBJ whole genome shotgun (WGS) entry which is preliminary data.</text>
</comment>
<proteinExistence type="predicted"/>
<reference evidence="2 3" key="1">
    <citation type="journal article" date="2023" name="Nucleic Acids Res.">
        <title>The hologenome of Daphnia magna reveals possible DNA methylation and microbiome-mediated evolution of the host genome.</title>
        <authorList>
            <person name="Chaturvedi A."/>
            <person name="Li X."/>
            <person name="Dhandapani V."/>
            <person name="Marshall H."/>
            <person name="Kissane S."/>
            <person name="Cuenca-Cambronero M."/>
            <person name="Asole G."/>
            <person name="Calvet F."/>
            <person name="Ruiz-Romero M."/>
            <person name="Marangio P."/>
            <person name="Guigo R."/>
            <person name="Rago D."/>
            <person name="Mirbahai L."/>
            <person name="Eastwood N."/>
            <person name="Colbourne J.K."/>
            <person name="Zhou J."/>
            <person name="Mallon E."/>
            <person name="Orsini L."/>
        </authorList>
    </citation>
    <scope>NUCLEOTIDE SEQUENCE [LARGE SCALE GENOMIC DNA]</scope>
    <source>
        <strain evidence="2">LRV0_1</strain>
    </source>
</reference>
<evidence type="ECO:0000256" key="1">
    <source>
        <dbReference type="SAM" id="Phobius"/>
    </source>
</evidence>
<evidence type="ECO:0000313" key="3">
    <source>
        <dbReference type="Proteomes" id="UP001234178"/>
    </source>
</evidence>
<keyword evidence="1" id="KW-0472">Membrane</keyword>
<evidence type="ECO:0000313" key="2">
    <source>
        <dbReference type="EMBL" id="KAK4009574.1"/>
    </source>
</evidence>
<dbReference type="EMBL" id="JAOYFB010000003">
    <property type="protein sequence ID" value="KAK4009574.1"/>
    <property type="molecule type" value="Genomic_DNA"/>
</dbReference>
<gene>
    <name evidence="2" type="ORF">OUZ56_018708</name>
</gene>
<keyword evidence="3" id="KW-1185">Reference proteome</keyword>
<dbReference type="Proteomes" id="UP001234178">
    <property type="component" value="Unassembled WGS sequence"/>
</dbReference>
<keyword evidence="1" id="KW-0812">Transmembrane</keyword>
<accession>A0ABQ9Z9J3</accession>
<protein>
    <submittedName>
        <fullName evidence="2">Uncharacterized protein</fullName>
    </submittedName>
</protein>
<organism evidence="2 3">
    <name type="scientific">Daphnia magna</name>
    <dbReference type="NCBI Taxonomy" id="35525"/>
    <lineage>
        <taxon>Eukaryota</taxon>
        <taxon>Metazoa</taxon>
        <taxon>Ecdysozoa</taxon>
        <taxon>Arthropoda</taxon>
        <taxon>Crustacea</taxon>
        <taxon>Branchiopoda</taxon>
        <taxon>Diplostraca</taxon>
        <taxon>Cladocera</taxon>
        <taxon>Anomopoda</taxon>
        <taxon>Daphniidae</taxon>
        <taxon>Daphnia</taxon>
    </lineage>
</organism>
<sequence length="137" mass="15758">MGKGVKLWKLRGVGVEREEEKYEEKEEFIIGNDLCDYVAEQSSLRRRGLMTVQVQTVRKTIPSNSLVFVKEKLSCEVSGTGFVKFHCCSKPRKEWVIPSSVVKISNGVVYIVILNYAAMELKFRRRHFMCTLGGRKH</sequence>
<keyword evidence="1" id="KW-1133">Transmembrane helix</keyword>
<feature type="transmembrane region" description="Helical" evidence="1">
    <location>
        <begin position="95"/>
        <end position="118"/>
    </location>
</feature>